<organism evidence="6 7">
    <name type="scientific">Paraburkholderia dioscoreae</name>
    <dbReference type="NCBI Taxonomy" id="2604047"/>
    <lineage>
        <taxon>Bacteria</taxon>
        <taxon>Pseudomonadati</taxon>
        <taxon>Pseudomonadota</taxon>
        <taxon>Betaproteobacteria</taxon>
        <taxon>Burkholderiales</taxon>
        <taxon>Burkholderiaceae</taxon>
        <taxon>Paraburkholderia</taxon>
    </lineage>
</organism>
<keyword evidence="2 4" id="KW-1133">Transmembrane helix</keyword>
<feature type="transmembrane region" description="Helical" evidence="4">
    <location>
        <begin position="139"/>
        <end position="160"/>
    </location>
</feature>
<protein>
    <submittedName>
        <fullName evidence="6">Nitrate/nitrite transporter</fullName>
    </submittedName>
</protein>
<dbReference type="SUPFAM" id="SSF103473">
    <property type="entry name" value="MFS general substrate transporter"/>
    <property type="match status" value="1"/>
</dbReference>
<feature type="transmembrane region" description="Helical" evidence="4">
    <location>
        <begin position="299"/>
        <end position="317"/>
    </location>
</feature>
<dbReference type="GO" id="GO:0016020">
    <property type="term" value="C:membrane"/>
    <property type="evidence" value="ECO:0007669"/>
    <property type="project" value="InterPro"/>
</dbReference>
<evidence type="ECO:0000259" key="5">
    <source>
        <dbReference type="PROSITE" id="PS50850"/>
    </source>
</evidence>
<dbReference type="KEGG" id="pdio:PDMSB3_0041"/>
<accession>A0A5Q4Z9L7</accession>
<evidence type="ECO:0000256" key="1">
    <source>
        <dbReference type="ARBA" id="ARBA00022692"/>
    </source>
</evidence>
<keyword evidence="7" id="KW-1185">Reference proteome</keyword>
<dbReference type="EMBL" id="LR699553">
    <property type="protein sequence ID" value="VVD26503.1"/>
    <property type="molecule type" value="Genomic_DNA"/>
</dbReference>
<feature type="transmembrane region" description="Helical" evidence="4">
    <location>
        <begin position="51"/>
        <end position="73"/>
    </location>
</feature>
<dbReference type="InterPro" id="IPR026355">
    <property type="entry name" value="Oxa/Form_antiport"/>
</dbReference>
<dbReference type="CDD" id="cd17353">
    <property type="entry name" value="MFS_OFA_like"/>
    <property type="match status" value="1"/>
</dbReference>
<evidence type="ECO:0000256" key="2">
    <source>
        <dbReference type="ARBA" id="ARBA00022989"/>
    </source>
</evidence>
<dbReference type="Pfam" id="PF07690">
    <property type="entry name" value="MFS_1"/>
    <property type="match status" value="1"/>
</dbReference>
<evidence type="ECO:0000256" key="4">
    <source>
        <dbReference type="SAM" id="Phobius"/>
    </source>
</evidence>
<dbReference type="RefSeq" id="WP_007179835.1">
    <property type="nucleotide sequence ID" value="NZ_LR699553.1"/>
</dbReference>
<keyword evidence="1 4" id="KW-0812">Transmembrane</keyword>
<proteinExistence type="predicted"/>
<evidence type="ECO:0000313" key="7">
    <source>
        <dbReference type="Proteomes" id="UP000325811"/>
    </source>
</evidence>
<dbReference type="AlphaFoldDB" id="A0A5Q4Z9L7"/>
<reference evidence="6 7" key="1">
    <citation type="submission" date="2019-08" db="EMBL/GenBank/DDBJ databases">
        <authorList>
            <person name="Herpell B J."/>
        </authorList>
    </citation>
    <scope>NUCLEOTIDE SEQUENCE [LARGE SCALE GENOMIC DNA]</scope>
    <source>
        <strain evidence="7">Msb3</strain>
    </source>
</reference>
<evidence type="ECO:0000313" key="6">
    <source>
        <dbReference type="EMBL" id="VVD26503.1"/>
    </source>
</evidence>
<dbReference type="PROSITE" id="PS50850">
    <property type="entry name" value="MFS"/>
    <property type="match status" value="1"/>
</dbReference>
<evidence type="ECO:0000256" key="3">
    <source>
        <dbReference type="ARBA" id="ARBA00023136"/>
    </source>
</evidence>
<feature type="transmembrane region" description="Helical" evidence="4">
    <location>
        <begin position="80"/>
        <end position="101"/>
    </location>
</feature>
<feature type="domain" description="Major facilitator superfamily (MFS) profile" evidence="5">
    <location>
        <begin position="13"/>
        <end position="414"/>
    </location>
</feature>
<feature type="transmembrane region" description="Helical" evidence="4">
    <location>
        <begin position="12"/>
        <end position="31"/>
    </location>
</feature>
<keyword evidence="3 4" id="KW-0472">Membrane</keyword>
<feature type="transmembrane region" description="Helical" evidence="4">
    <location>
        <begin position="261"/>
        <end position="287"/>
    </location>
</feature>
<feature type="transmembrane region" description="Helical" evidence="4">
    <location>
        <begin position="323"/>
        <end position="342"/>
    </location>
</feature>
<dbReference type="PANTHER" id="PTHR11360:SF304">
    <property type="entry name" value="MFS DOMAIN-CONTAINING PROTEIN"/>
    <property type="match status" value="1"/>
</dbReference>
<sequence>MATREHRPTNRWLQLIAGIVAMIMVANYQYAFTLFTPGIKEHFVGTPYSSIALIFTIFVIFETWPVPVAGVLIDKFGVKLLMFIGTGLVFTGWLLGGAFAGSVKDLYLYYGVITGLGAGTIYVAVTGNAIKWFPDHRGLAAGLTAAGFGGGSALTLIPISATIKAIGWEHAMVTWGTIQAVVVLGMTFILRHPPANWAPPGWTPKVTKTLAQTAESYTWLQALKMPEFYLLYLIHFLISLGGLMTLGNLSEIARYLHVETATIMGISIVAFAATANGIGSVASRIFWGVTSDRLGRENTMSVVFVLEGIFIFCVTQITGSPILFVVIFPLIFFGYTQINTLLSATTGDLFGARHVSANFGMLYTAKGAAAIFSGWGAARVAAAFAGSFQAPYYIAAACDLLAAVLAIFVLKPLVRAKLASRNLKKEADSASTMINAQL</sequence>
<dbReference type="InterPro" id="IPR036259">
    <property type="entry name" value="MFS_trans_sf"/>
</dbReference>
<dbReference type="PANTHER" id="PTHR11360">
    <property type="entry name" value="MONOCARBOXYLATE TRANSPORTER"/>
    <property type="match status" value="1"/>
</dbReference>
<dbReference type="InterPro" id="IPR050327">
    <property type="entry name" value="Proton-linked_MCT"/>
</dbReference>
<name>A0A5Q4Z9L7_9BURK</name>
<dbReference type="NCBIfam" id="TIGR04259">
    <property type="entry name" value="oxa_formateAnti"/>
    <property type="match status" value="1"/>
</dbReference>
<feature type="transmembrane region" description="Helical" evidence="4">
    <location>
        <begin position="229"/>
        <end position="249"/>
    </location>
</feature>
<dbReference type="InterPro" id="IPR011701">
    <property type="entry name" value="MFS"/>
</dbReference>
<feature type="transmembrane region" description="Helical" evidence="4">
    <location>
        <begin position="172"/>
        <end position="190"/>
    </location>
</feature>
<feature type="transmembrane region" description="Helical" evidence="4">
    <location>
        <begin position="363"/>
        <end position="386"/>
    </location>
</feature>
<dbReference type="Gene3D" id="1.20.1250.20">
    <property type="entry name" value="MFS general substrate transporter like domains"/>
    <property type="match status" value="2"/>
</dbReference>
<dbReference type="InterPro" id="IPR020846">
    <property type="entry name" value="MFS_dom"/>
</dbReference>
<feature type="transmembrane region" description="Helical" evidence="4">
    <location>
        <begin position="392"/>
        <end position="414"/>
    </location>
</feature>
<dbReference type="GO" id="GO:0019531">
    <property type="term" value="F:oxalate transmembrane transporter activity"/>
    <property type="evidence" value="ECO:0007669"/>
    <property type="project" value="InterPro"/>
</dbReference>
<feature type="transmembrane region" description="Helical" evidence="4">
    <location>
        <begin position="107"/>
        <end position="127"/>
    </location>
</feature>
<dbReference type="Proteomes" id="UP000325811">
    <property type="component" value="Chromosome I"/>
</dbReference>
<gene>
    <name evidence="6" type="ORF">PDMSB3_0041</name>
</gene>